<feature type="transmembrane region" description="Helical" evidence="1">
    <location>
        <begin position="144"/>
        <end position="164"/>
    </location>
</feature>
<dbReference type="GeneID" id="8861532"/>
<evidence type="ECO:0000313" key="2">
    <source>
        <dbReference type="EMBL" id="EFC48545.1"/>
    </source>
</evidence>
<dbReference type="VEuPathDB" id="AmoebaDB:NAEGRDRAFT_63181"/>
<dbReference type="InParanoid" id="D2V305"/>
<accession>D2V305</accession>
<evidence type="ECO:0000313" key="3">
    <source>
        <dbReference type="Proteomes" id="UP000006671"/>
    </source>
</evidence>
<keyword evidence="1" id="KW-0472">Membrane</keyword>
<dbReference type="AlphaFoldDB" id="D2V305"/>
<protein>
    <submittedName>
        <fullName evidence="2">Predicted protein</fullName>
    </submittedName>
</protein>
<feature type="transmembrane region" description="Helical" evidence="1">
    <location>
        <begin position="238"/>
        <end position="256"/>
    </location>
</feature>
<dbReference type="EMBL" id="GG738850">
    <property type="protein sequence ID" value="EFC48545.1"/>
    <property type="molecule type" value="Genomic_DNA"/>
</dbReference>
<proteinExistence type="predicted"/>
<dbReference type="KEGG" id="ngr:NAEGRDRAFT_63181"/>
<feature type="transmembrane region" description="Helical" evidence="1">
    <location>
        <begin position="200"/>
        <end position="218"/>
    </location>
</feature>
<dbReference type="Proteomes" id="UP000006671">
    <property type="component" value="Unassembled WGS sequence"/>
</dbReference>
<keyword evidence="1" id="KW-1133">Transmembrane helix</keyword>
<dbReference type="OrthoDB" id="10531323at2759"/>
<reference evidence="2 3" key="1">
    <citation type="journal article" date="2010" name="Cell">
        <title>The genome of Naegleria gruberi illuminates early eukaryotic versatility.</title>
        <authorList>
            <person name="Fritz-Laylin L.K."/>
            <person name="Prochnik S.E."/>
            <person name="Ginger M.L."/>
            <person name="Dacks J.B."/>
            <person name="Carpenter M.L."/>
            <person name="Field M.C."/>
            <person name="Kuo A."/>
            <person name="Paredez A."/>
            <person name="Chapman J."/>
            <person name="Pham J."/>
            <person name="Shu S."/>
            <person name="Neupane R."/>
            <person name="Cipriano M."/>
            <person name="Mancuso J."/>
            <person name="Tu H."/>
            <person name="Salamov A."/>
            <person name="Lindquist E."/>
            <person name="Shapiro H."/>
            <person name="Lucas S."/>
            <person name="Grigoriev I.V."/>
            <person name="Cande W.Z."/>
            <person name="Fulton C."/>
            <person name="Rokhsar D.S."/>
            <person name="Dawson S.C."/>
        </authorList>
    </citation>
    <scope>NUCLEOTIDE SEQUENCE [LARGE SCALE GENOMIC DNA]</scope>
    <source>
        <strain evidence="2 3">NEG-M</strain>
    </source>
</reference>
<organism evidence="3">
    <name type="scientific">Naegleria gruberi</name>
    <name type="common">Amoeba</name>
    <dbReference type="NCBI Taxonomy" id="5762"/>
    <lineage>
        <taxon>Eukaryota</taxon>
        <taxon>Discoba</taxon>
        <taxon>Heterolobosea</taxon>
        <taxon>Tetramitia</taxon>
        <taxon>Eutetramitia</taxon>
        <taxon>Vahlkampfiidae</taxon>
        <taxon>Naegleria</taxon>
    </lineage>
</organism>
<name>D2V305_NAEGR</name>
<evidence type="ECO:0000256" key="1">
    <source>
        <dbReference type="SAM" id="Phobius"/>
    </source>
</evidence>
<keyword evidence="3" id="KW-1185">Reference proteome</keyword>
<dbReference type="RefSeq" id="XP_002681289.1">
    <property type="nucleotide sequence ID" value="XM_002681243.1"/>
</dbReference>
<keyword evidence="1" id="KW-0812">Transmembrane</keyword>
<sequence>MTTTTCFESNESNFVNNQKRALKRQANSCNHSRTNSYSSSCSSTNSHTMEDQDLTPLCGLYQNDYNENDYWSDDLEENLFSPIYYDSSKIKLRKTPFLNKNVCLDEKKILFVDNVQNCVIEIPENHSSNPPSILTRFFKHPERICSHQTLVSLLFILTMVGELFDPHYSSFIAIQAVLATLLGIFAIYRRNQTLVTIHSVWISAITSFMLLQFVFYIVFDFAQAVHDYQLSTGDLLHLWRFGSSLTLIFLVFLESIKASKELSIVDTLRNALNNKTKN</sequence>
<feature type="transmembrane region" description="Helical" evidence="1">
    <location>
        <begin position="170"/>
        <end position="188"/>
    </location>
</feature>
<gene>
    <name evidence="2" type="ORF">NAEGRDRAFT_63181</name>
</gene>